<sequence>MVAEILPKTYRHGCGWDLDWVTPGTVAVHGAREERNIIQRTPASMVALALLTTTLLGLGATPANATSAEDTLFDSAQLAVGLDPVDAQALDQGVSVKVQNDEAVAGFGDFEVGIAPSADVFSTTVLPAGIRVMSRIDDGAESTDFRVDLPEGATLIPRDRGYVAVIGAGGTRIALAEIEEPWAVDANGKTVHTSYRLDGDILTQSLHGSDIAYPVVADPTITVGLAGASEGPGAYWNMTGLQVKIISAITVSTLGTALAGGCVGAGKMPSVGWIIQGLCSFVGVPTLQNIWGGVTSIFRNTSVQNTGCYQVKIAPVGMRLHKVDRSNCA</sequence>
<evidence type="ECO:0008006" key="3">
    <source>
        <dbReference type="Google" id="ProtNLM"/>
    </source>
</evidence>
<dbReference type="EMBL" id="CP086345">
    <property type="protein sequence ID" value="UQB05330.1"/>
    <property type="molecule type" value="Genomic_DNA"/>
</dbReference>
<name>A0ABY4MS42_9MICO</name>
<reference evidence="1" key="1">
    <citation type="submission" date="2021-11" db="EMBL/GenBank/DDBJ databases">
        <authorList>
            <person name="Li G."/>
            <person name="Jia Q."/>
            <person name="Yang F."/>
            <person name="Zhang C."/>
            <person name="Singh A."/>
            <person name="Lorenz A.J."/>
            <person name="Jackson-Ziems T."/>
            <person name="Vidaver A."/>
            <person name="Alfano J.R."/>
        </authorList>
    </citation>
    <scope>NUCLEOTIDE SEQUENCE</scope>
    <source>
        <strain evidence="1">CNK-2</strain>
    </source>
</reference>
<evidence type="ECO:0000313" key="1">
    <source>
        <dbReference type="EMBL" id="UQB05330.1"/>
    </source>
</evidence>
<dbReference type="RefSeq" id="WP_131666458.1">
    <property type="nucleotide sequence ID" value="NZ_CP033722.2"/>
</dbReference>
<protein>
    <recommendedName>
        <fullName evidence="3">Secreted protein</fullName>
    </recommendedName>
</protein>
<gene>
    <name evidence="1" type="ORF">LIV34_000352</name>
</gene>
<evidence type="ECO:0000313" key="2">
    <source>
        <dbReference type="Proteomes" id="UP001056208"/>
    </source>
</evidence>
<keyword evidence="2" id="KW-1185">Reference proteome</keyword>
<dbReference type="Proteomes" id="UP001056208">
    <property type="component" value="Chromosome"/>
</dbReference>
<accession>A0ABY4MS42</accession>
<dbReference type="GeneID" id="92982197"/>
<proteinExistence type="predicted"/>
<organism evidence="1 2">
    <name type="scientific">Clavibacter nebraskensis</name>
    <dbReference type="NCBI Taxonomy" id="31963"/>
    <lineage>
        <taxon>Bacteria</taxon>
        <taxon>Bacillati</taxon>
        <taxon>Actinomycetota</taxon>
        <taxon>Actinomycetes</taxon>
        <taxon>Micrococcales</taxon>
        <taxon>Microbacteriaceae</taxon>
        <taxon>Clavibacter</taxon>
    </lineage>
</organism>